<proteinExistence type="predicted"/>
<keyword evidence="2" id="KW-1185">Reference proteome</keyword>
<protein>
    <recommendedName>
        <fullName evidence="3">Actin-related protein 10</fullName>
    </recommendedName>
</protein>
<dbReference type="EMBL" id="JAIXMP010000008">
    <property type="protein sequence ID" value="KAI9269001.1"/>
    <property type="molecule type" value="Genomic_DNA"/>
</dbReference>
<name>A0AAD5PG41_9FUNG</name>
<evidence type="ECO:0008006" key="3">
    <source>
        <dbReference type="Google" id="ProtNLM"/>
    </source>
</evidence>
<dbReference type="Proteomes" id="UP001209540">
    <property type="component" value="Unassembled WGS sequence"/>
</dbReference>
<reference evidence="1" key="2">
    <citation type="submission" date="2023-02" db="EMBL/GenBank/DDBJ databases">
        <authorList>
            <consortium name="DOE Joint Genome Institute"/>
            <person name="Mondo S.J."/>
            <person name="Chang Y."/>
            <person name="Wang Y."/>
            <person name="Ahrendt S."/>
            <person name="Andreopoulos W."/>
            <person name="Barry K."/>
            <person name="Beard J."/>
            <person name="Benny G.L."/>
            <person name="Blankenship S."/>
            <person name="Bonito G."/>
            <person name="Cuomo C."/>
            <person name="Desiro A."/>
            <person name="Gervers K.A."/>
            <person name="Hundley H."/>
            <person name="Kuo A."/>
            <person name="LaButti K."/>
            <person name="Lang B.F."/>
            <person name="Lipzen A."/>
            <person name="O'Donnell K."/>
            <person name="Pangilinan J."/>
            <person name="Reynolds N."/>
            <person name="Sandor L."/>
            <person name="Smith M.W."/>
            <person name="Tsang A."/>
            <person name="Grigoriev I.V."/>
            <person name="Stajich J.E."/>
            <person name="Spatafora J.W."/>
        </authorList>
    </citation>
    <scope>NUCLEOTIDE SEQUENCE</scope>
    <source>
        <strain evidence="1">RSA 2281</strain>
    </source>
</reference>
<comment type="caution">
    <text evidence="1">The sequence shown here is derived from an EMBL/GenBank/DDBJ whole genome shotgun (WGS) entry which is preliminary data.</text>
</comment>
<dbReference type="SUPFAM" id="SSF53067">
    <property type="entry name" value="Actin-like ATPase domain"/>
    <property type="match status" value="1"/>
</dbReference>
<sequence>MTTTSVSSDIPASYLSNYTSSSSLHSFTRRHSIYGTEDRVVLDIGSLYIKCGFSGESHPRHIVPTCARLERSSGPDGEAFSIDTEPVSLYELDLMAAGDLKPLEEKLKKLLHDIYFRLLLTDPKSRKVIICESPLAPVALKRTIAGLLFQYFQVCSMDISIIHIT</sequence>
<organism evidence="1 2">
    <name type="scientific">Phascolomyces articulosus</name>
    <dbReference type="NCBI Taxonomy" id="60185"/>
    <lineage>
        <taxon>Eukaryota</taxon>
        <taxon>Fungi</taxon>
        <taxon>Fungi incertae sedis</taxon>
        <taxon>Mucoromycota</taxon>
        <taxon>Mucoromycotina</taxon>
        <taxon>Mucoromycetes</taxon>
        <taxon>Mucorales</taxon>
        <taxon>Lichtheimiaceae</taxon>
        <taxon>Phascolomyces</taxon>
    </lineage>
</organism>
<gene>
    <name evidence="1" type="ORF">BDA99DRAFT_339251</name>
</gene>
<reference evidence="1" key="1">
    <citation type="journal article" date="2022" name="IScience">
        <title>Evolution of zygomycete secretomes and the origins of terrestrial fungal ecologies.</title>
        <authorList>
            <person name="Chang Y."/>
            <person name="Wang Y."/>
            <person name="Mondo S."/>
            <person name="Ahrendt S."/>
            <person name="Andreopoulos W."/>
            <person name="Barry K."/>
            <person name="Beard J."/>
            <person name="Benny G.L."/>
            <person name="Blankenship S."/>
            <person name="Bonito G."/>
            <person name="Cuomo C."/>
            <person name="Desiro A."/>
            <person name="Gervers K.A."/>
            <person name="Hundley H."/>
            <person name="Kuo A."/>
            <person name="LaButti K."/>
            <person name="Lang B.F."/>
            <person name="Lipzen A."/>
            <person name="O'Donnell K."/>
            <person name="Pangilinan J."/>
            <person name="Reynolds N."/>
            <person name="Sandor L."/>
            <person name="Smith M.E."/>
            <person name="Tsang A."/>
            <person name="Grigoriev I.V."/>
            <person name="Stajich J.E."/>
            <person name="Spatafora J.W."/>
        </authorList>
    </citation>
    <scope>NUCLEOTIDE SEQUENCE</scope>
    <source>
        <strain evidence="1">RSA 2281</strain>
    </source>
</reference>
<dbReference type="Pfam" id="PF00022">
    <property type="entry name" value="Actin"/>
    <property type="match status" value="1"/>
</dbReference>
<dbReference type="InterPro" id="IPR004000">
    <property type="entry name" value="Actin"/>
</dbReference>
<evidence type="ECO:0000313" key="1">
    <source>
        <dbReference type="EMBL" id="KAI9269001.1"/>
    </source>
</evidence>
<dbReference type="InterPro" id="IPR043129">
    <property type="entry name" value="ATPase_NBD"/>
</dbReference>
<dbReference type="AlphaFoldDB" id="A0AAD5PG41"/>
<accession>A0AAD5PG41</accession>
<evidence type="ECO:0000313" key="2">
    <source>
        <dbReference type="Proteomes" id="UP001209540"/>
    </source>
</evidence>
<dbReference type="Gene3D" id="3.30.420.40">
    <property type="match status" value="1"/>
</dbReference>